<evidence type="ECO:0000259" key="1">
    <source>
        <dbReference type="PROSITE" id="PS50943"/>
    </source>
</evidence>
<keyword evidence="3" id="KW-1185">Reference proteome</keyword>
<dbReference type="EMBL" id="JACJVP010000029">
    <property type="protein sequence ID" value="MBB6672586.1"/>
    <property type="molecule type" value="Genomic_DNA"/>
</dbReference>
<dbReference type="Gene3D" id="1.10.260.40">
    <property type="entry name" value="lambda repressor-like DNA-binding domains"/>
    <property type="match status" value="1"/>
</dbReference>
<protein>
    <submittedName>
        <fullName evidence="2">Helix-turn-helix transcriptional regulator</fullName>
    </submittedName>
</protein>
<dbReference type="PROSITE" id="PS50943">
    <property type="entry name" value="HTH_CROC1"/>
    <property type="match status" value="1"/>
</dbReference>
<comment type="caution">
    <text evidence="2">The sequence shown here is derived from an EMBL/GenBank/DDBJ whole genome shotgun (WGS) entry which is preliminary data.</text>
</comment>
<dbReference type="CDD" id="cd00093">
    <property type="entry name" value="HTH_XRE"/>
    <property type="match status" value="1"/>
</dbReference>
<dbReference type="AlphaFoldDB" id="A0A7X0RU89"/>
<evidence type="ECO:0000313" key="2">
    <source>
        <dbReference type="EMBL" id="MBB6672586.1"/>
    </source>
</evidence>
<proteinExistence type="predicted"/>
<dbReference type="InterPro" id="IPR001387">
    <property type="entry name" value="Cro/C1-type_HTH"/>
</dbReference>
<dbReference type="SUPFAM" id="SSF47413">
    <property type="entry name" value="lambda repressor-like DNA-binding domains"/>
    <property type="match status" value="1"/>
</dbReference>
<gene>
    <name evidence="2" type="ORF">H7C19_18045</name>
</gene>
<evidence type="ECO:0000313" key="3">
    <source>
        <dbReference type="Proteomes" id="UP000547209"/>
    </source>
</evidence>
<organism evidence="2 3">
    <name type="scientific">Cohnella nanjingensis</name>
    <dbReference type="NCBI Taxonomy" id="1387779"/>
    <lineage>
        <taxon>Bacteria</taxon>
        <taxon>Bacillati</taxon>
        <taxon>Bacillota</taxon>
        <taxon>Bacilli</taxon>
        <taxon>Bacillales</taxon>
        <taxon>Paenibacillaceae</taxon>
        <taxon>Cohnella</taxon>
    </lineage>
</organism>
<dbReference type="Pfam" id="PF13443">
    <property type="entry name" value="HTH_26"/>
    <property type="match status" value="1"/>
</dbReference>
<accession>A0A7X0RU89</accession>
<dbReference type="GO" id="GO:0003677">
    <property type="term" value="F:DNA binding"/>
    <property type="evidence" value="ECO:0007669"/>
    <property type="project" value="InterPro"/>
</dbReference>
<dbReference type="SMART" id="SM00530">
    <property type="entry name" value="HTH_XRE"/>
    <property type="match status" value="1"/>
</dbReference>
<name>A0A7X0RU89_9BACL</name>
<feature type="domain" description="HTH cro/C1-type" evidence="1">
    <location>
        <begin position="10"/>
        <end position="64"/>
    </location>
</feature>
<sequence length="71" mass="7910">MRVTPGRCLLRQLLKDKGVSQSWLADQTGLTEQKISNYITGHAKMGYSTAVSIALTLGVHAEDLYEHIKEH</sequence>
<dbReference type="InterPro" id="IPR010982">
    <property type="entry name" value="Lambda_DNA-bd_dom_sf"/>
</dbReference>
<dbReference type="Proteomes" id="UP000547209">
    <property type="component" value="Unassembled WGS sequence"/>
</dbReference>
<reference evidence="2 3" key="1">
    <citation type="submission" date="2020-08" db="EMBL/GenBank/DDBJ databases">
        <title>Cohnella phylogeny.</title>
        <authorList>
            <person name="Dunlap C."/>
        </authorList>
    </citation>
    <scope>NUCLEOTIDE SEQUENCE [LARGE SCALE GENOMIC DNA]</scope>
    <source>
        <strain evidence="2 3">DSM 28246</strain>
    </source>
</reference>
<dbReference type="RefSeq" id="WP_185144065.1">
    <property type="nucleotide sequence ID" value="NZ_JACJVP010000029.1"/>
</dbReference>